<reference evidence="1 2" key="1">
    <citation type="submission" date="2019-03" db="EMBL/GenBank/DDBJ databases">
        <title>Genomic Encyclopedia of Archaeal and Bacterial Type Strains, Phase II (KMG-II): from individual species to whole genera.</title>
        <authorList>
            <person name="Goeker M."/>
        </authorList>
    </citation>
    <scope>NUCLEOTIDE SEQUENCE [LARGE SCALE GENOMIC DNA]</scope>
    <source>
        <strain evidence="1 2">DSM 19035</strain>
    </source>
</reference>
<gene>
    <name evidence="1" type="ORF">ATK78_1689</name>
</gene>
<dbReference type="Proteomes" id="UP000295620">
    <property type="component" value="Unassembled WGS sequence"/>
</dbReference>
<proteinExistence type="predicted"/>
<dbReference type="AlphaFoldDB" id="A0A4R6SWM1"/>
<organism evidence="1 2">
    <name type="scientific">Pedobacter metabolipauper</name>
    <dbReference type="NCBI Taxonomy" id="425513"/>
    <lineage>
        <taxon>Bacteria</taxon>
        <taxon>Pseudomonadati</taxon>
        <taxon>Bacteroidota</taxon>
        <taxon>Sphingobacteriia</taxon>
        <taxon>Sphingobacteriales</taxon>
        <taxon>Sphingobacteriaceae</taxon>
        <taxon>Pedobacter</taxon>
    </lineage>
</organism>
<dbReference type="OrthoDB" id="768241at2"/>
<comment type="caution">
    <text evidence="1">The sequence shown here is derived from an EMBL/GenBank/DDBJ whole genome shotgun (WGS) entry which is preliminary data.</text>
</comment>
<protein>
    <submittedName>
        <fullName evidence="1">Uncharacterized protein</fullName>
    </submittedName>
</protein>
<dbReference type="RefSeq" id="WP_133575607.1">
    <property type="nucleotide sequence ID" value="NZ_SNYC01000004.1"/>
</dbReference>
<evidence type="ECO:0000313" key="1">
    <source>
        <dbReference type="EMBL" id="TDQ09533.1"/>
    </source>
</evidence>
<keyword evidence="2" id="KW-1185">Reference proteome</keyword>
<name>A0A4R6SWM1_9SPHI</name>
<evidence type="ECO:0000313" key="2">
    <source>
        <dbReference type="Proteomes" id="UP000295620"/>
    </source>
</evidence>
<sequence length="97" mass="11420">MEKRRKYKIDEEMNKLNLPDYKSAIKIIPRELGIAFNTFHNYRKLLIEDTADIPYEKVRKLECLFGMESGGLINGLKPCKNLKELIYLERQQNGSEN</sequence>
<accession>A0A4R6SWM1</accession>
<dbReference type="EMBL" id="SNYC01000004">
    <property type="protein sequence ID" value="TDQ09533.1"/>
    <property type="molecule type" value="Genomic_DNA"/>
</dbReference>